<dbReference type="InterPro" id="IPR050832">
    <property type="entry name" value="Bact_Acetyltransf"/>
</dbReference>
<dbReference type="STRING" id="525897.Dbac_0878"/>
<reference evidence="4 5" key="1">
    <citation type="journal article" date="2009" name="Stand. Genomic Sci.">
        <title>Complete genome sequence of Desulfomicrobium baculatum type strain (X).</title>
        <authorList>
            <person name="Copeland A."/>
            <person name="Spring S."/>
            <person name="Goker M."/>
            <person name="Schneider S."/>
            <person name="Lapidus A."/>
            <person name="Del Rio T.G."/>
            <person name="Tice H."/>
            <person name="Cheng J.F."/>
            <person name="Chen F."/>
            <person name="Nolan M."/>
            <person name="Bruce D."/>
            <person name="Goodwin L."/>
            <person name="Pitluck S."/>
            <person name="Ivanova N."/>
            <person name="Mavrommatis K."/>
            <person name="Ovchinnikova G."/>
            <person name="Pati A."/>
            <person name="Chen A."/>
            <person name="Palaniappan K."/>
            <person name="Land M."/>
            <person name="Hauser L."/>
            <person name="Chang Y.J."/>
            <person name="Jeffries C.C."/>
            <person name="Meincke L."/>
            <person name="Sims D."/>
            <person name="Brettin T."/>
            <person name="Detter J.C."/>
            <person name="Han C."/>
            <person name="Chain P."/>
            <person name="Bristow J."/>
            <person name="Eisen J.A."/>
            <person name="Markowitz V."/>
            <person name="Hugenholtz P."/>
            <person name="Kyrpides N.C."/>
            <person name="Klenk H.P."/>
            <person name="Lucas S."/>
        </authorList>
    </citation>
    <scope>NUCLEOTIDE SEQUENCE [LARGE SCALE GENOMIC DNA]</scope>
    <source>
        <strain evidence="5">DSM 4028 / VKM B-1378 / X</strain>
    </source>
</reference>
<dbReference type="eggNOG" id="COG0456">
    <property type="taxonomic scope" value="Bacteria"/>
</dbReference>
<dbReference type="SUPFAM" id="SSF55729">
    <property type="entry name" value="Acyl-CoA N-acyltransferases (Nat)"/>
    <property type="match status" value="1"/>
</dbReference>
<keyword evidence="2" id="KW-0012">Acyltransferase</keyword>
<dbReference type="PROSITE" id="PS51186">
    <property type="entry name" value="GNAT"/>
    <property type="match status" value="1"/>
</dbReference>
<dbReference type="RefSeq" id="WP_015773096.1">
    <property type="nucleotide sequence ID" value="NC_013173.1"/>
</dbReference>
<evidence type="ECO:0000256" key="1">
    <source>
        <dbReference type="ARBA" id="ARBA00022679"/>
    </source>
</evidence>
<dbReference type="PANTHER" id="PTHR43877:SF1">
    <property type="entry name" value="ACETYLTRANSFERASE"/>
    <property type="match status" value="1"/>
</dbReference>
<dbReference type="Proteomes" id="UP000002216">
    <property type="component" value="Chromosome"/>
</dbReference>
<evidence type="ECO:0000256" key="2">
    <source>
        <dbReference type="ARBA" id="ARBA00023315"/>
    </source>
</evidence>
<feature type="domain" description="N-acetyltransferase" evidence="3">
    <location>
        <begin position="4"/>
        <end position="145"/>
    </location>
</feature>
<gene>
    <name evidence="4" type="ordered locus">Dbac_0878</name>
</gene>
<protein>
    <submittedName>
        <fullName evidence="4">GCN5-related N-acetyltransferase</fullName>
    </submittedName>
</protein>
<dbReference type="EMBL" id="CP001629">
    <property type="protein sequence ID" value="ACU88996.1"/>
    <property type="molecule type" value="Genomic_DNA"/>
</dbReference>
<evidence type="ECO:0000259" key="3">
    <source>
        <dbReference type="PROSITE" id="PS51186"/>
    </source>
</evidence>
<accession>C7LPF3</accession>
<keyword evidence="1 4" id="KW-0808">Transferase</keyword>
<sequence length="145" mass="16011">MQHIRISPMSINDHAAAMALWQDTPGIGLSAADGAEAMQSYLERNPGLSQCAWANGLLIGTVLAGHDGRRGYLHHLCVHDDFRHRGVGRQLIGRALEVLDALGLEKAHAFLFTDNESGRRFWDRIGWTWRTDIGVVSITIAEALK</sequence>
<dbReference type="KEGG" id="dba:Dbac_0878"/>
<dbReference type="GO" id="GO:0016747">
    <property type="term" value="F:acyltransferase activity, transferring groups other than amino-acyl groups"/>
    <property type="evidence" value="ECO:0007669"/>
    <property type="project" value="InterPro"/>
</dbReference>
<dbReference type="PANTHER" id="PTHR43877">
    <property type="entry name" value="AMINOALKYLPHOSPHONATE N-ACETYLTRANSFERASE-RELATED-RELATED"/>
    <property type="match status" value="1"/>
</dbReference>
<name>C7LPF3_DESBD</name>
<dbReference type="AlphaFoldDB" id="C7LPF3"/>
<dbReference type="InterPro" id="IPR000182">
    <property type="entry name" value="GNAT_dom"/>
</dbReference>
<proteinExistence type="predicted"/>
<dbReference type="OrthoDB" id="1821130at2"/>
<dbReference type="HOGENOM" id="CLU_013985_34_1_7"/>
<keyword evidence="5" id="KW-1185">Reference proteome</keyword>
<evidence type="ECO:0000313" key="5">
    <source>
        <dbReference type="Proteomes" id="UP000002216"/>
    </source>
</evidence>
<organism evidence="4 5">
    <name type="scientific">Desulfomicrobium baculatum (strain DSM 4028 / VKM B-1378 / X)</name>
    <name type="common">Desulfovibrio baculatus</name>
    <dbReference type="NCBI Taxonomy" id="525897"/>
    <lineage>
        <taxon>Bacteria</taxon>
        <taxon>Pseudomonadati</taxon>
        <taxon>Thermodesulfobacteriota</taxon>
        <taxon>Desulfovibrionia</taxon>
        <taxon>Desulfovibrionales</taxon>
        <taxon>Desulfomicrobiaceae</taxon>
        <taxon>Desulfomicrobium</taxon>
    </lineage>
</organism>
<dbReference type="Pfam" id="PF00583">
    <property type="entry name" value="Acetyltransf_1"/>
    <property type="match status" value="1"/>
</dbReference>
<evidence type="ECO:0000313" key="4">
    <source>
        <dbReference type="EMBL" id="ACU88996.1"/>
    </source>
</evidence>
<dbReference type="Gene3D" id="3.40.630.30">
    <property type="match status" value="1"/>
</dbReference>
<dbReference type="CDD" id="cd04301">
    <property type="entry name" value="NAT_SF"/>
    <property type="match status" value="1"/>
</dbReference>
<dbReference type="InterPro" id="IPR016181">
    <property type="entry name" value="Acyl_CoA_acyltransferase"/>
</dbReference>